<dbReference type="InterPro" id="IPR003395">
    <property type="entry name" value="RecF/RecN/SMC_N"/>
</dbReference>
<dbReference type="SUPFAM" id="SSF52540">
    <property type="entry name" value="P-loop containing nucleoside triphosphate hydrolases"/>
    <property type="match status" value="1"/>
</dbReference>
<keyword evidence="7" id="KW-0234">DNA repair</keyword>
<dbReference type="Gene3D" id="3.40.50.300">
    <property type="entry name" value="P-loop containing nucleotide triphosphate hydrolases"/>
    <property type="match status" value="2"/>
</dbReference>
<dbReference type="EMBL" id="CAFABF010000007">
    <property type="protein sequence ID" value="CAB4821474.1"/>
    <property type="molecule type" value="Genomic_DNA"/>
</dbReference>
<evidence type="ECO:0000256" key="3">
    <source>
        <dbReference type="ARBA" id="ARBA00021315"/>
    </source>
</evidence>
<dbReference type="Gene3D" id="6.10.140.1090">
    <property type="match status" value="1"/>
</dbReference>
<comment type="function">
    <text evidence="1">May be involved in recombinational repair of damaged DNA.</text>
</comment>
<gene>
    <name evidence="10" type="ORF">UFOPK3167_00313</name>
</gene>
<dbReference type="PANTHER" id="PTHR11059:SF0">
    <property type="entry name" value="DNA REPAIR PROTEIN RECN"/>
    <property type="match status" value="1"/>
</dbReference>
<dbReference type="PANTHER" id="PTHR11059">
    <property type="entry name" value="DNA REPAIR PROTEIN RECN"/>
    <property type="match status" value="1"/>
</dbReference>
<dbReference type="InterPro" id="IPR027417">
    <property type="entry name" value="P-loop_NTPase"/>
</dbReference>
<sequence>MSDRSFLEEISIRSIGVIDSASLEISPGLTVLTGETGAGKTMILSALNLILGGKSDSALVRVGSERLVASGRFRVANHQTSNFEDSGAIIEDGQVIITRSVTSDGKSKASANGIAVPVSVLTSLSEHLVEVHAQAANINIGKSSRQRELLDRFGGQEIEVALARYKSSLETYQELKSRIAAFKKSIDAKDSALASLREFVAAMKKLNLVAGEYAEIEIEIARLSSVEELRIASQQAHEAVVEEESGALTSLGIARRAIENARSKDPSLEAIFGVLSESFYLLEDANTTLSSYVESLEADPVRLDFLHARKSEINNLIKKFGGSQSHEDEVNELLRQHAVSTESIADLEGGDEKLAVLEKELVKVKKDLLMSARALTDSRVNAAKSLGAKVTTEIQQLSMPHTSMNIHINSPDYAAVKESDFTATGCDEIVMQLSAHKGAPLVSLTKGASGGEMSRVMLALEVVIAATHPVGTYVFDEVDAGVGGKAAIEVGRRLHALSRHAQVIVVTHLPQVAAWADSHFVVNKNSDGSVSQSDVRAVDGDERLTEIARMLAGLEGSQSAKEHAAELLSLKR</sequence>
<evidence type="ECO:0000256" key="7">
    <source>
        <dbReference type="ARBA" id="ARBA00023204"/>
    </source>
</evidence>
<evidence type="ECO:0000256" key="6">
    <source>
        <dbReference type="ARBA" id="ARBA00022840"/>
    </source>
</evidence>
<evidence type="ECO:0000313" key="10">
    <source>
        <dbReference type="EMBL" id="CAB4821474.1"/>
    </source>
</evidence>
<evidence type="ECO:0000259" key="9">
    <source>
        <dbReference type="Pfam" id="PF02463"/>
    </source>
</evidence>
<dbReference type="AlphaFoldDB" id="A0A6J6ZL50"/>
<keyword evidence="5" id="KW-0227">DNA damage</keyword>
<dbReference type="GO" id="GO:0009432">
    <property type="term" value="P:SOS response"/>
    <property type="evidence" value="ECO:0007669"/>
    <property type="project" value="TreeGrafter"/>
</dbReference>
<accession>A0A6J6ZL50</accession>
<keyword evidence="4" id="KW-0547">Nucleotide-binding</keyword>
<dbReference type="InterPro" id="IPR004604">
    <property type="entry name" value="DNA_recomb/repair_RecN"/>
</dbReference>
<evidence type="ECO:0000256" key="5">
    <source>
        <dbReference type="ARBA" id="ARBA00022763"/>
    </source>
</evidence>
<proteinExistence type="inferred from homology"/>
<name>A0A6J6ZL50_9ZZZZ</name>
<comment type="similarity">
    <text evidence="2">Belongs to the RecN family.</text>
</comment>
<dbReference type="CDD" id="cd03241">
    <property type="entry name" value="ABC_RecN"/>
    <property type="match status" value="1"/>
</dbReference>
<dbReference type="GO" id="GO:0006310">
    <property type="term" value="P:DNA recombination"/>
    <property type="evidence" value="ECO:0007669"/>
    <property type="project" value="InterPro"/>
</dbReference>
<dbReference type="GO" id="GO:0005524">
    <property type="term" value="F:ATP binding"/>
    <property type="evidence" value="ECO:0007669"/>
    <property type="project" value="UniProtKB-KW"/>
</dbReference>
<organism evidence="10">
    <name type="scientific">freshwater metagenome</name>
    <dbReference type="NCBI Taxonomy" id="449393"/>
    <lineage>
        <taxon>unclassified sequences</taxon>
        <taxon>metagenomes</taxon>
        <taxon>ecological metagenomes</taxon>
    </lineage>
</organism>
<feature type="domain" description="RecF/RecN/SMC N-terminal" evidence="9">
    <location>
        <begin position="9"/>
        <end position="527"/>
    </location>
</feature>
<evidence type="ECO:0000256" key="4">
    <source>
        <dbReference type="ARBA" id="ARBA00022741"/>
    </source>
</evidence>
<keyword evidence="6" id="KW-0067">ATP-binding</keyword>
<evidence type="ECO:0000256" key="2">
    <source>
        <dbReference type="ARBA" id="ARBA00009441"/>
    </source>
</evidence>
<dbReference type="PIRSF" id="PIRSF003128">
    <property type="entry name" value="RecN"/>
    <property type="match status" value="1"/>
</dbReference>
<evidence type="ECO:0000256" key="1">
    <source>
        <dbReference type="ARBA" id="ARBA00003618"/>
    </source>
</evidence>
<dbReference type="Pfam" id="PF02463">
    <property type="entry name" value="SMC_N"/>
    <property type="match status" value="1"/>
</dbReference>
<evidence type="ECO:0000256" key="8">
    <source>
        <dbReference type="ARBA" id="ARBA00033408"/>
    </source>
</evidence>
<dbReference type="NCBIfam" id="TIGR00634">
    <property type="entry name" value="recN"/>
    <property type="match status" value="1"/>
</dbReference>
<dbReference type="GO" id="GO:0006281">
    <property type="term" value="P:DNA repair"/>
    <property type="evidence" value="ECO:0007669"/>
    <property type="project" value="UniProtKB-KW"/>
</dbReference>
<dbReference type="GO" id="GO:0043590">
    <property type="term" value="C:bacterial nucleoid"/>
    <property type="evidence" value="ECO:0007669"/>
    <property type="project" value="TreeGrafter"/>
</dbReference>
<protein>
    <recommendedName>
        <fullName evidence="3">DNA repair protein RecN</fullName>
    </recommendedName>
    <alternativeName>
        <fullName evidence="8">Recombination protein N</fullName>
    </alternativeName>
</protein>
<reference evidence="10" key="1">
    <citation type="submission" date="2020-05" db="EMBL/GenBank/DDBJ databases">
        <authorList>
            <person name="Chiriac C."/>
            <person name="Salcher M."/>
            <person name="Ghai R."/>
            <person name="Kavagutti S V."/>
        </authorList>
    </citation>
    <scope>NUCLEOTIDE SEQUENCE</scope>
</reference>